<sequence length="137" mass="14730">MQIASGHARLDYNNSTPSTASTTTPILLVDGAREEDGREGGKDKRRRRELQREGGTGRCTRHFVDSFRVGVLWETQPRLPLPGLQVCYYDKEQWEVCGAERSSSSSSSSSSSGGEVSGERAVGGLGGGRAGGRKRQG</sequence>
<accession>A0AAW0TSJ5</accession>
<dbReference type="Proteomes" id="UP001487740">
    <property type="component" value="Unassembled WGS sequence"/>
</dbReference>
<feature type="compositionally biased region" description="Gly residues" evidence="1">
    <location>
        <begin position="121"/>
        <end position="130"/>
    </location>
</feature>
<feature type="region of interest" description="Disordered" evidence="1">
    <location>
        <begin position="99"/>
        <end position="137"/>
    </location>
</feature>
<organism evidence="2 3">
    <name type="scientific">Scylla paramamosain</name>
    <name type="common">Mud crab</name>
    <dbReference type="NCBI Taxonomy" id="85552"/>
    <lineage>
        <taxon>Eukaryota</taxon>
        <taxon>Metazoa</taxon>
        <taxon>Ecdysozoa</taxon>
        <taxon>Arthropoda</taxon>
        <taxon>Crustacea</taxon>
        <taxon>Multicrustacea</taxon>
        <taxon>Malacostraca</taxon>
        <taxon>Eumalacostraca</taxon>
        <taxon>Eucarida</taxon>
        <taxon>Decapoda</taxon>
        <taxon>Pleocyemata</taxon>
        <taxon>Brachyura</taxon>
        <taxon>Eubrachyura</taxon>
        <taxon>Portunoidea</taxon>
        <taxon>Portunidae</taxon>
        <taxon>Portuninae</taxon>
        <taxon>Scylla</taxon>
    </lineage>
</organism>
<feature type="compositionally biased region" description="Low complexity" evidence="1">
    <location>
        <begin position="15"/>
        <end position="25"/>
    </location>
</feature>
<dbReference type="AlphaFoldDB" id="A0AAW0TSJ5"/>
<dbReference type="EMBL" id="JARAKH010000025">
    <property type="protein sequence ID" value="KAK8390354.1"/>
    <property type="molecule type" value="Genomic_DNA"/>
</dbReference>
<gene>
    <name evidence="2" type="ORF">O3P69_010202</name>
</gene>
<comment type="caution">
    <text evidence="2">The sequence shown here is derived from an EMBL/GenBank/DDBJ whole genome shotgun (WGS) entry which is preliminary data.</text>
</comment>
<protein>
    <submittedName>
        <fullName evidence="2">Uncharacterized protein</fullName>
    </submittedName>
</protein>
<reference evidence="2 3" key="1">
    <citation type="submission" date="2023-03" db="EMBL/GenBank/DDBJ databases">
        <title>High-quality genome of Scylla paramamosain provides insights in environmental adaptation.</title>
        <authorList>
            <person name="Zhang L."/>
        </authorList>
    </citation>
    <scope>NUCLEOTIDE SEQUENCE [LARGE SCALE GENOMIC DNA]</scope>
    <source>
        <strain evidence="2">LZ_2023a</strain>
        <tissue evidence="2">Muscle</tissue>
    </source>
</reference>
<keyword evidence="3" id="KW-1185">Reference proteome</keyword>
<evidence type="ECO:0000256" key="1">
    <source>
        <dbReference type="SAM" id="MobiDB-lite"/>
    </source>
</evidence>
<proteinExistence type="predicted"/>
<feature type="compositionally biased region" description="Low complexity" evidence="1">
    <location>
        <begin position="99"/>
        <end position="120"/>
    </location>
</feature>
<evidence type="ECO:0000313" key="3">
    <source>
        <dbReference type="Proteomes" id="UP001487740"/>
    </source>
</evidence>
<feature type="region of interest" description="Disordered" evidence="1">
    <location>
        <begin position="1"/>
        <end position="57"/>
    </location>
</feature>
<feature type="compositionally biased region" description="Basic and acidic residues" evidence="1">
    <location>
        <begin position="31"/>
        <end position="42"/>
    </location>
</feature>
<name>A0AAW0TSJ5_SCYPA</name>
<evidence type="ECO:0000313" key="2">
    <source>
        <dbReference type="EMBL" id="KAK8390354.1"/>
    </source>
</evidence>